<dbReference type="InterPro" id="IPR004046">
    <property type="entry name" value="GST_C"/>
</dbReference>
<dbReference type="SUPFAM" id="SSF47616">
    <property type="entry name" value="GST C-terminal domain-like"/>
    <property type="match status" value="2"/>
</dbReference>
<name>A0ABM3JHM3_BACDO</name>
<dbReference type="SUPFAM" id="SSF52833">
    <property type="entry name" value="Thioredoxin-like"/>
    <property type="match status" value="2"/>
</dbReference>
<dbReference type="Proteomes" id="UP001652620">
    <property type="component" value="Chromosome 3"/>
</dbReference>
<sequence length="454" mass="51512">MSEKLVLYGFERSPPVRAVLLTLNALNLEFELIPVDTFKGEQNSEEHLKKNPAHTIPVLEVDGKYISDSHAIIAFLASKYGKDDSLYPKDLYQRATVDQRLHYENGVIFNETMKQRLRALFSSEQPQAAAEEAFKAVRDVYTVLEAYLNQNKYMAADHLTIADFSLLTTVTVLNLVVPVVADKWPKLTAWLENMKQLPYYEKANAKGLEALVEKFKPALEKLKQQKCDSEMGEKLVLYGFERSPPVRAVLLTLNALNLEFELIPVDTYKGEQNSEEHLKKNPAHTIPVLEVDGKYISDSHAIIAFLASKYGKDDSLYPKDLYQRAIVDQRLHYENGVIFNETMKQRLRPLLTSELPQAAVDEALKGISDVYTVLEAYLNQNKYMAADHLTIADFSLLTTVTVLNLIVPVVADKWPKLTAWLENMKQLPYYEKANAKGLKATEDVIKPILAKYKA</sequence>
<dbReference type="Pfam" id="PF00043">
    <property type="entry name" value="GST_C"/>
    <property type="match status" value="2"/>
</dbReference>
<dbReference type="InterPro" id="IPR010987">
    <property type="entry name" value="Glutathione-S-Trfase_C-like"/>
</dbReference>
<dbReference type="RefSeq" id="XP_049308720.1">
    <property type="nucleotide sequence ID" value="XM_049452763.1"/>
</dbReference>
<dbReference type="CDD" id="cd03177">
    <property type="entry name" value="GST_C_Delta_Epsilon"/>
    <property type="match status" value="2"/>
</dbReference>
<evidence type="ECO:0000259" key="2">
    <source>
        <dbReference type="PROSITE" id="PS50405"/>
    </source>
</evidence>
<dbReference type="PROSITE" id="PS50404">
    <property type="entry name" value="GST_NTER"/>
    <property type="match status" value="2"/>
</dbReference>
<dbReference type="SFLD" id="SFLDG01153">
    <property type="entry name" value="Main.4:_Theta-like"/>
    <property type="match status" value="2"/>
</dbReference>
<evidence type="ECO:0000259" key="1">
    <source>
        <dbReference type="PROSITE" id="PS50404"/>
    </source>
</evidence>
<accession>A0ABM3JHM3</accession>
<dbReference type="InterPro" id="IPR004045">
    <property type="entry name" value="Glutathione_S-Trfase_N"/>
</dbReference>
<dbReference type="InterPro" id="IPR036249">
    <property type="entry name" value="Thioredoxin-like_sf"/>
</dbReference>
<feature type="domain" description="GST N-terminal" evidence="1">
    <location>
        <begin position="233"/>
        <end position="314"/>
    </location>
</feature>
<evidence type="ECO:0000313" key="4">
    <source>
        <dbReference type="RefSeq" id="XP_049308720.1"/>
    </source>
</evidence>
<feature type="domain" description="GST C-terminal" evidence="2">
    <location>
        <begin position="320"/>
        <end position="448"/>
    </location>
</feature>
<dbReference type="GeneID" id="115066421"/>
<feature type="domain" description="GST N-terminal" evidence="1">
    <location>
        <begin position="3"/>
        <end position="84"/>
    </location>
</feature>
<dbReference type="SFLD" id="SFLDG00358">
    <property type="entry name" value="Main_(cytGST)"/>
    <property type="match status" value="2"/>
</dbReference>
<reference evidence="4" key="1">
    <citation type="submission" date="2025-08" db="UniProtKB">
        <authorList>
            <consortium name="RefSeq"/>
        </authorList>
    </citation>
    <scope>IDENTIFICATION</scope>
    <source>
        <tissue evidence="4">Adult</tissue>
    </source>
</reference>
<dbReference type="SFLD" id="SFLDS00019">
    <property type="entry name" value="Glutathione_Transferase_(cytos"/>
    <property type="match status" value="2"/>
</dbReference>
<gene>
    <name evidence="4" type="primary">LOC115066421</name>
</gene>
<protein>
    <submittedName>
        <fullName evidence="4">Uncharacterized protein LOC115066421</fullName>
    </submittedName>
</protein>
<dbReference type="PANTHER" id="PTHR43969">
    <property type="entry name" value="GLUTATHIONE S TRANSFERASE D10, ISOFORM A-RELATED"/>
    <property type="match status" value="1"/>
</dbReference>
<evidence type="ECO:0000313" key="3">
    <source>
        <dbReference type="Proteomes" id="UP001652620"/>
    </source>
</evidence>
<dbReference type="Gene3D" id="3.40.30.10">
    <property type="entry name" value="Glutaredoxin"/>
    <property type="match status" value="2"/>
</dbReference>
<dbReference type="Gene3D" id="1.20.1050.10">
    <property type="match status" value="2"/>
</dbReference>
<proteinExistence type="predicted"/>
<keyword evidence="3" id="KW-1185">Reference proteome</keyword>
<feature type="domain" description="GST C-terminal" evidence="2">
    <location>
        <begin position="90"/>
        <end position="218"/>
    </location>
</feature>
<dbReference type="InterPro" id="IPR036282">
    <property type="entry name" value="Glutathione-S-Trfase_C_sf"/>
</dbReference>
<organism evidence="3 4">
    <name type="scientific">Bactrocera dorsalis</name>
    <name type="common">Oriental fruit fly</name>
    <name type="synonym">Dacus dorsalis</name>
    <dbReference type="NCBI Taxonomy" id="27457"/>
    <lineage>
        <taxon>Eukaryota</taxon>
        <taxon>Metazoa</taxon>
        <taxon>Ecdysozoa</taxon>
        <taxon>Arthropoda</taxon>
        <taxon>Hexapoda</taxon>
        <taxon>Insecta</taxon>
        <taxon>Pterygota</taxon>
        <taxon>Neoptera</taxon>
        <taxon>Endopterygota</taxon>
        <taxon>Diptera</taxon>
        <taxon>Brachycera</taxon>
        <taxon>Muscomorpha</taxon>
        <taxon>Tephritoidea</taxon>
        <taxon>Tephritidae</taxon>
        <taxon>Bactrocera</taxon>
        <taxon>Bactrocera</taxon>
    </lineage>
</organism>
<dbReference type="Pfam" id="PF13417">
    <property type="entry name" value="GST_N_3"/>
    <property type="match status" value="2"/>
</dbReference>
<dbReference type="PANTHER" id="PTHR43969:SF4">
    <property type="entry name" value="FI01423P-RELATED"/>
    <property type="match status" value="1"/>
</dbReference>
<dbReference type="PROSITE" id="PS50405">
    <property type="entry name" value="GST_CTER"/>
    <property type="match status" value="2"/>
</dbReference>
<dbReference type="InterPro" id="IPR040079">
    <property type="entry name" value="Glutathione_S-Trfase"/>
</dbReference>